<dbReference type="Pfam" id="PF09084">
    <property type="entry name" value="NMT1"/>
    <property type="match status" value="1"/>
</dbReference>
<dbReference type="InterPro" id="IPR015168">
    <property type="entry name" value="SsuA/THI5"/>
</dbReference>
<organism evidence="6 7">
    <name type="scientific">Streptomyces gamaensis</name>
    <dbReference type="NCBI Taxonomy" id="1763542"/>
    <lineage>
        <taxon>Bacteria</taxon>
        <taxon>Bacillati</taxon>
        <taxon>Actinomycetota</taxon>
        <taxon>Actinomycetes</taxon>
        <taxon>Kitasatosporales</taxon>
        <taxon>Streptomycetaceae</taxon>
        <taxon>Streptomyces</taxon>
    </lineage>
</organism>
<dbReference type="Gene3D" id="3.40.190.10">
    <property type="entry name" value="Periplasmic binding protein-like II"/>
    <property type="match status" value="2"/>
</dbReference>
<comment type="caution">
    <text evidence="6">The sequence shown here is derived from an EMBL/GenBank/DDBJ whole genome shotgun (WGS) entry which is preliminary data.</text>
</comment>
<dbReference type="InterPro" id="IPR001638">
    <property type="entry name" value="Solute-binding_3/MltF_N"/>
</dbReference>
<comment type="similarity">
    <text evidence="2">Belongs to the bacterial solute-binding protein SsuA/TauA family.</text>
</comment>
<dbReference type="PANTHER" id="PTHR30024">
    <property type="entry name" value="ALIPHATIC SULFONATES-BINDING PROTEIN-RELATED"/>
    <property type="match status" value="1"/>
</dbReference>
<gene>
    <name evidence="6" type="ORF">ACFP1Z_19230</name>
</gene>
<keyword evidence="7" id="KW-1185">Reference proteome</keyword>
<comment type="subcellular location">
    <subcellularLocation>
        <location evidence="1">Periplasm</location>
    </subcellularLocation>
</comment>
<evidence type="ECO:0000259" key="5">
    <source>
        <dbReference type="SMART" id="SM00062"/>
    </source>
</evidence>
<accession>A0ABW0Z3C9</accession>
<dbReference type="SUPFAM" id="SSF53850">
    <property type="entry name" value="Periplasmic binding protein-like II"/>
    <property type="match status" value="1"/>
</dbReference>
<evidence type="ECO:0000256" key="3">
    <source>
        <dbReference type="ARBA" id="ARBA00022729"/>
    </source>
</evidence>
<proteinExistence type="inferred from homology"/>
<evidence type="ECO:0000256" key="4">
    <source>
        <dbReference type="SAM" id="SignalP"/>
    </source>
</evidence>
<evidence type="ECO:0000256" key="2">
    <source>
        <dbReference type="ARBA" id="ARBA00010742"/>
    </source>
</evidence>
<feature type="signal peptide" evidence="4">
    <location>
        <begin position="1"/>
        <end position="28"/>
    </location>
</feature>
<keyword evidence="3 4" id="KW-0732">Signal</keyword>
<dbReference type="Proteomes" id="UP001596083">
    <property type="component" value="Unassembled WGS sequence"/>
</dbReference>
<dbReference type="PROSITE" id="PS51257">
    <property type="entry name" value="PROKAR_LIPOPROTEIN"/>
    <property type="match status" value="1"/>
</dbReference>
<feature type="domain" description="Solute-binding protein family 3/N-terminal" evidence="5">
    <location>
        <begin position="43"/>
        <end position="277"/>
    </location>
</feature>
<sequence length="353" mass="37186">MRLLRLPRLPVRRALAAGLAVTTAFALAACQASSADKAGGRTKVTLGVGGQPLLPYLPTTLAEQLGYYKDEGLDVQLQDLKGGSKALQALQGGSVDVVSGYYDHTVQMQAKGKDVRAFVNLLRTPSLVLAVSPKAGRTIESVKDLKGAKVGITAPGSSTDFFLKYLLTKNGLQADDASVQAVGGEAGAVAAMESGRVDAAVMVDPAVSLLQQKLGGSEKVRLLADTRTPEGAEQTFGVKSYPAAVFYAGGSWLQRNPETARKLTRAMTRTLRWIQEHSAAEIAQKMPAAYAAGSVDVYRAAVDHAKPGFSPDGLTDEAGARAAAELQKSFSPEVSGKDIDISRTYTNEFVVSD</sequence>
<dbReference type="RefSeq" id="WP_390317687.1">
    <property type="nucleotide sequence ID" value="NZ_JBHSPB010000011.1"/>
</dbReference>
<evidence type="ECO:0000313" key="6">
    <source>
        <dbReference type="EMBL" id="MFC5722302.1"/>
    </source>
</evidence>
<dbReference type="EMBL" id="JBHSPB010000011">
    <property type="protein sequence ID" value="MFC5722302.1"/>
    <property type="molecule type" value="Genomic_DNA"/>
</dbReference>
<dbReference type="PANTHER" id="PTHR30024:SF47">
    <property type="entry name" value="TAURINE-BINDING PERIPLASMIC PROTEIN"/>
    <property type="match status" value="1"/>
</dbReference>
<name>A0ABW0Z3C9_9ACTN</name>
<protein>
    <submittedName>
        <fullName evidence="6">ABC transporter substrate-binding protein</fullName>
    </submittedName>
</protein>
<dbReference type="SMART" id="SM00062">
    <property type="entry name" value="PBPb"/>
    <property type="match status" value="1"/>
</dbReference>
<feature type="chain" id="PRO_5047146886" evidence="4">
    <location>
        <begin position="29"/>
        <end position="353"/>
    </location>
</feature>
<evidence type="ECO:0000313" key="7">
    <source>
        <dbReference type="Proteomes" id="UP001596083"/>
    </source>
</evidence>
<reference evidence="7" key="1">
    <citation type="journal article" date="2019" name="Int. J. Syst. Evol. Microbiol.">
        <title>The Global Catalogue of Microorganisms (GCM) 10K type strain sequencing project: providing services to taxonomists for standard genome sequencing and annotation.</title>
        <authorList>
            <consortium name="The Broad Institute Genomics Platform"/>
            <consortium name="The Broad Institute Genome Sequencing Center for Infectious Disease"/>
            <person name="Wu L."/>
            <person name="Ma J."/>
        </authorList>
    </citation>
    <scope>NUCLEOTIDE SEQUENCE [LARGE SCALE GENOMIC DNA]</scope>
    <source>
        <strain evidence="7">CGMCC 4.7304</strain>
    </source>
</reference>
<evidence type="ECO:0000256" key="1">
    <source>
        <dbReference type="ARBA" id="ARBA00004418"/>
    </source>
</evidence>